<name>A0A7D9CZ39_DEKBR</name>
<feature type="transmembrane region" description="Helical" evidence="1">
    <location>
        <begin position="277"/>
        <end position="298"/>
    </location>
</feature>
<dbReference type="InterPro" id="IPR051916">
    <property type="entry name" value="GPI-anchor_lipid_remodeler"/>
</dbReference>
<gene>
    <name evidence="6" type="primary">CWH43</name>
    <name evidence="6" type="ORF">DEBR0S4_15214G</name>
</gene>
<keyword evidence="1" id="KW-1133">Transmembrane helix</keyword>
<feature type="domain" description="PGAP2IP C-terminal nuclease-like" evidence="5">
    <location>
        <begin position="684"/>
        <end position="929"/>
    </location>
</feature>
<feature type="transmembrane region" description="Helical" evidence="1">
    <location>
        <begin position="550"/>
        <end position="569"/>
    </location>
</feature>
<keyword evidence="7" id="KW-1185">Reference proteome</keyword>
<feature type="transmembrane region" description="Helical" evidence="1">
    <location>
        <begin position="500"/>
        <end position="521"/>
    </location>
</feature>
<dbReference type="PANTHER" id="PTHR14859:SF1">
    <property type="entry name" value="PGAP2-INTERACTING PROTEIN"/>
    <property type="match status" value="1"/>
</dbReference>
<dbReference type="PANTHER" id="PTHR14859">
    <property type="entry name" value="CALCOFLUOR WHITE HYPERSENSITIVE PROTEIN PRECURSOR"/>
    <property type="match status" value="1"/>
</dbReference>
<feature type="transmembrane region" description="Helical" evidence="1">
    <location>
        <begin position="617"/>
        <end position="640"/>
    </location>
</feature>
<evidence type="ECO:0000259" key="4">
    <source>
        <dbReference type="Pfam" id="PF23022"/>
    </source>
</evidence>
<feature type="transmembrane region" description="Helical" evidence="1">
    <location>
        <begin position="195"/>
        <end position="212"/>
    </location>
</feature>
<dbReference type="Pfam" id="PF10277">
    <property type="entry name" value="Frag1"/>
    <property type="match status" value="1"/>
</dbReference>
<feature type="transmembrane region" description="Helical" evidence="1">
    <location>
        <begin position="164"/>
        <end position="183"/>
    </location>
</feature>
<dbReference type="FunFam" id="3.60.10.10:FF:000031">
    <property type="entry name" value="Calcofluor white hypersensitive protein"/>
    <property type="match status" value="1"/>
</dbReference>
<dbReference type="InterPro" id="IPR019402">
    <property type="entry name" value="CWH43_N"/>
</dbReference>
<keyword evidence="1" id="KW-0472">Membrane</keyword>
<dbReference type="SUPFAM" id="SSF56219">
    <property type="entry name" value="DNase I-like"/>
    <property type="match status" value="1"/>
</dbReference>
<keyword evidence="1" id="KW-0812">Transmembrane</keyword>
<dbReference type="Proteomes" id="UP000478008">
    <property type="component" value="Unassembled WGS sequence"/>
</dbReference>
<feature type="domain" description="PGAP2IP second transmembrane" evidence="3">
    <location>
        <begin position="461"/>
        <end position="634"/>
    </location>
</feature>
<dbReference type="Gene3D" id="3.60.10.10">
    <property type="entry name" value="Endonuclease/exonuclease/phosphatase"/>
    <property type="match status" value="1"/>
</dbReference>
<evidence type="ECO:0000259" key="3">
    <source>
        <dbReference type="Pfam" id="PF23021"/>
    </source>
</evidence>
<dbReference type="GO" id="GO:0006506">
    <property type="term" value="P:GPI anchor biosynthetic process"/>
    <property type="evidence" value="ECO:0007669"/>
    <property type="project" value="TreeGrafter"/>
</dbReference>
<dbReference type="InterPro" id="IPR036691">
    <property type="entry name" value="Endo/exonu/phosph_ase_sf"/>
</dbReference>
<dbReference type="Pfam" id="PF23021">
    <property type="entry name" value="6TM_2nd_PGAP2IP"/>
    <property type="match status" value="1"/>
</dbReference>
<evidence type="ECO:0000256" key="1">
    <source>
        <dbReference type="SAM" id="Phobius"/>
    </source>
</evidence>
<protein>
    <submittedName>
        <fullName evidence="6">DEBR0S4_15214g1_1</fullName>
    </submittedName>
</protein>
<feature type="transmembrane region" description="Helical" evidence="1">
    <location>
        <begin position="357"/>
        <end position="378"/>
    </location>
</feature>
<dbReference type="Pfam" id="PF23022">
    <property type="entry name" value="6TM_1st_PGAP2IP"/>
    <property type="match status" value="1"/>
</dbReference>
<evidence type="ECO:0000313" key="7">
    <source>
        <dbReference type="Proteomes" id="UP000478008"/>
    </source>
</evidence>
<dbReference type="GO" id="GO:0031505">
    <property type="term" value="P:fungal-type cell wall organization"/>
    <property type="evidence" value="ECO:0007669"/>
    <property type="project" value="TreeGrafter"/>
</dbReference>
<dbReference type="AlphaFoldDB" id="A0A7D9CZ39"/>
<evidence type="ECO:0000259" key="5">
    <source>
        <dbReference type="Pfam" id="PF23226"/>
    </source>
</evidence>
<dbReference type="InterPro" id="IPR053912">
    <property type="entry name" value="PGAP2IP_TM_1nd"/>
</dbReference>
<dbReference type="InterPro" id="IPR053911">
    <property type="entry name" value="PGAP2IP_TM_2nd"/>
</dbReference>
<dbReference type="GO" id="GO:0005783">
    <property type="term" value="C:endoplasmic reticulum"/>
    <property type="evidence" value="ECO:0007669"/>
    <property type="project" value="TreeGrafter"/>
</dbReference>
<feature type="domain" description="PGAP2IP first transmembrane" evidence="4">
    <location>
        <begin position="281"/>
        <end position="437"/>
    </location>
</feature>
<sequence length="961" mass="107658">MSSTPLLRVNAQVIAIAHTVCSVSAFVVALAVGCSLHYLKIVRNEHYGYPDEWFPSVSATIGDRYPERSVFQILIALTSGPRFLLLFTDYVRLYRAGSVLPKLGLFTGILRTVSCGGWVYITSTDDHSVHDFCMISYIVLTIPWDTAVTLLTPPRSSLRRRRKYTAFAFFGTLVPLIYLYIQHKVKIVPGAYSRYAYFEWSLIIWDIIFDSWSIQDFKDLYIEVRPSKKDDSYFATNFNVKLLQQNIKKETPVEQKSESLSPKGTQLITFKHSIADVINSFIFWTVYSSLYLCIWYFPLWHMGISGYEATAASTLSPILLCIPGVQRLFTYKPQIARVLCCLFGIGSYLVVDPASRLLLIGIGCAFGCIALVVEISAYGRLNNIESTKTYASTFTLGLILSALCKFAFWTENPIWPIMNAKTGGWNKTGLVVGLLGALLTKVPTTPSTKHSEELSTKRPCFIFTFLGFGSLIFSISHLLTDTSTIIRWTWTGYPVRGPTPAPHGAISLCVMCAGVIAGLVYSSRRAVNLTTVLGVVGAIVLYMFPHWTGYIGGMLYVFWICSLVPTVFLQASKWAHRAGSLFFCSFIVALILTLMHVWTVAYAFVPLGPYMRERSDIVLGASVVLLLGLVFGYSSTGSGVNYRVKASVIKKLGNVCLLFAVLSGIIAVQRLPVEKPKPYHPESRLLTAGIWTIHFGLDNDMWASQTRMRDAMKDLEVDVFGLLESDTERVVMGNRDLTERIAEDLNMYTDYGPGPNKNTWGCALFSKFPILNSTHYLMPSPVGELACAIHATLDCYGEPVDVVVFHSGQEEDVEDRRLQSNKLAEVMGSSDKPMILMSYLVTKPLEGNYNTFVSEKSGMHDIDPSDDDRWCEYILYKKLHRTGYARVSRGTITDTEIQSGKFIIPEPGETYDEAYSQSRIDEEDVPADMRYPQKFYGDGVRGHHYHVLMSQSILSELIMSR</sequence>
<dbReference type="EMBL" id="CABFWN010000004">
    <property type="protein sequence ID" value="VUG19295.1"/>
    <property type="molecule type" value="Genomic_DNA"/>
</dbReference>
<organism evidence="6 7">
    <name type="scientific">Dekkera bruxellensis</name>
    <name type="common">Brettanomyces custersii</name>
    <dbReference type="NCBI Taxonomy" id="5007"/>
    <lineage>
        <taxon>Eukaryota</taxon>
        <taxon>Fungi</taxon>
        <taxon>Dikarya</taxon>
        <taxon>Ascomycota</taxon>
        <taxon>Saccharomycotina</taxon>
        <taxon>Pichiomycetes</taxon>
        <taxon>Pichiales</taxon>
        <taxon>Pichiaceae</taxon>
        <taxon>Brettanomyces</taxon>
    </lineage>
</organism>
<evidence type="ECO:0000259" key="2">
    <source>
        <dbReference type="Pfam" id="PF10277"/>
    </source>
</evidence>
<reference evidence="6 7" key="1">
    <citation type="submission" date="2019-07" db="EMBL/GenBank/DDBJ databases">
        <authorList>
            <person name="Friedrich A."/>
            <person name="Schacherer J."/>
        </authorList>
    </citation>
    <scope>NUCLEOTIDE SEQUENCE [LARGE SCALE GENOMIC DNA]</scope>
</reference>
<feature type="transmembrane region" description="Helical" evidence="1">
    <location>
        <begin position="103"/>
        <end position="122"/>
    </location>
</feature>
<feature type="transmembrane region" description="Helical" evidence="1">
    <location>
        <begin position="12"/>
        <end position="39"/>
    </location>
</feature>
<accession>A0A7D9CZ39</accession>
<feature type="transmembrane region" description="Helical" evidence="1">
    <location>
        <begin position="526"/>
        <end position="544"/>
    </location>
</feature>
<feature type="transmembrane region" description="Helical" evidence="1">
    <location>
        <begin position="334"/>
        <end position="351"/>
    </location>
</feature>
<proteinExistence type="predicted"/>
<feature type="transmembrane region" description="Helical" evidence="1">
    <location>
        <begin position="390"/>
        <end position="409"/>
    </location>
</feature>
<feature type="transmembrane region" description="Helical" evidence="1">
    <location>
        <begin position="460"/>
        <end position="480"/>
    </location>
</feature>
<evidence type="ECO:0000313" key="6">
    <source>
        <dbReference type="EMBL" id="VUG19295.1"/>
    </source>
</evidence>
<feature type="transmembrane region" description="Helical" evidence="1">
    <location>
        <begin position="652"/>
        <end position="671"/>
    </location>
</feature>
<feature type="transmembrane region" description="Helical" evidence="1">
    <location>
        <begin position="134"/>
        <end position="152"/>
    </location>
</feature>
<dbReference type="GO" id="GO:0016020">
    <property type="term" value="C:membrane"/>
    <property type="evidence" value="ECO:0007669"/>
    <property type="project" value="GOC"/>
</dbReference>
<feature type="transmembrane region" description="Helical" evidence="1">
    <location>
        <begin position="581"/>
        <end position="605"/>
    </location>
</feature>
<dbReference type="Pfam" id="PF23226">
    <property type="entry name" value="Exo_endo_phos_PGAP2IP"/>
    <property type="match status" value="1"/>
</dbReference>
<feature type="domain" description="CWH43-like N-terminal" evidence="2">
    <location>
        <begin position="12"/>
        <end position="219"/>
    </location>
</feature>
<dbReference type="InterPro" id="IPR057315">
    <property type="entry name" value="Exo_endo_phos_PGAP2IP_C"/>
</dbReference>